<dbReference type="GO" id="GO:0006364">
    <property type="term" value="P:rRNA processing"/>
    <property type="evidence" value="ECO:0007669"/>
    <property type="project" value="InterPro"/>
</dbReference>
<evidence type="ECO:0000256" key="1">
    <source>
        <dbReference type="ARBA" id="ARBA00022517"/>
    </source>
</evidence>
<proteinExistence type="predicted"/>
<gene>
    <name evidence="2" type="ORF">A2591_00210</name>
</gene>
<dbReference type="Pfam" id="PF02033">
    <property type="entry name" value="RBFA"/>
    <property type="match status" value="1"/>
</dbReference>
<dbReference type="InterPro" id="IPR000238">
    <property type="entry name" value="RbfA"/>
</dbReference>
<dbReference type="Proteomes" id="UP000178168">
    <property type="component" value="Unassembled WGS sequence"/>
</dbReference>
<evidence type="ECO:0008006" key="4">
    <source>
        <dbReference type="Google" id="ProtNLM"/>
    </source>
</evidence>
<dbReference type="EMBL" id="MHUZ01000021">
    <property type="protein sequence ID" value="OHA85577.1"/>
    <property type="molecule type" value="Genomic_DNA"/>
</dbReference>
<accession>A0A1G2SKI2</accession>
<dbReference type="Gene3D" id="3.30.300.20">
    <property type="match status" value="1"/>
</dbReference>
<evidence type="ECO:0000313" key="2">
    <source>
        <dbReference type="EMBL" id="OHA85577.1"/>
    </source>
</evidence>
<dbReference type="InterPro" id="IPR023799">
    <property type="entry name" value="RbfA_dom_sf"/>
</dbReference>
<dbReference type="SUPFAM" id="SSF89919">
    <property type="entry name" value="Ribosome-binding factor A, RbfA"/>
    <property type="match status" value="1"/>
</dbReference>
<protein>
    <recommendedName>
        <fullName evidence="4">Ribosome-binding factor A</fullName>
    </recommendedName>
</protein>
<name>A0A1G2SKI2_9BACT</name>
<dbReference type="STRING" id="1802730.A2591_00210"/>
<organism evidence="2 3">
    <name type="scientific">Candidatus Yonathbacteria bacterium RIFOXYD1_FULL_52_36</name>
    <dbReference type="NCBI Taxonomy" id="1802730"/>
    <lineage>
        <taxon>Bacteria</taxon>
        <taxon>Candidatus Yonathiibacteriota</taxon>
    </lineage>
</organism>
<sequence length="108" mass="12580">MAHDRIDRVEGLLRELAATFLERETDHTSLITVTRCTVSRDLTRSTVFFTVLPDSMEEQASAFVTRRMGAFREYVKSKTSLRRLPYFEAEFDKGERIRQKIDSLDTDT</sequence>
<comment type="caution">
    <text evidence="2">The sequence shown here is derived from an EMBL/GenBank/DDBJ whole genome shotgun (WGS) entry which is preliminary data.</text>
</comment>
<reference evidence="2 3" key="1">
    <citation type="journal article" date="2016" name="Nat. Commun.">
        <title>Thousands of microbial genomes shed light on interconnected biogeochemical processes in an aquifer system.</title>
        <authorList>
            <person name="Anantharaman K."/>
            <person name="Brown C.T."/>
            <person name="Hug L.A."/>
            <person name="Sharon I."/>
            <person name="Castelle C.J."/>
            <person name="Probst A.J."/>
            <person name="Thomas B.C."/>
            <person name="Singh A."/>
            <person name="Wilkins M.J."/>
            <person name="Karaoz U."/>
            <person name="Brodie E.L."/>
            <person name="Williams K.H."/>
            <person name="Hubbard S.S."/>
            <person name="Banfield J.F."/>
        </authorList>
    </citation>
    <scope>NUCLEOTIDE SEQUENCE [LARGE SCALE GENOMIC DNA]</scope>
</reference>
<dbReference type="InterPro" id="IPR015946">
    <property type="entry name" value="KH_dom-like_a/b"/>
</dbReference>
<keyword evidence="1" id="KW-0690">Ribosome biogenesis</keyword>
<evidence type="ECO:0000313" key="3">
    <source>
        <dbReference type="Proteomes" id="UP000178168"/>
    </source>
</evidence>
<dbReference type="AlphaFoldDB" id="A0A1G2SKI2"/>